<feature type="compositionally biased region" description="Basic and acidic residues" evidence="9">
    <location>
        <begin position="306"/>
        <end position="315"/>
    </location>
</feature>
<feature type="domain" description="Trypanosome variant surface glycoprotein B-type N-terminal" evidence="11">
    <location>
        <begin position="58"/>
        <end position="257"/>
    </location>
</feature>
<accession>F9WGZ2</accession>
<gene>
    <name evidence="12" type="ORF">TCIL3000_0_14910</name>
</gene>
<keyword evidence="5 10" id="KW-0732">Signal</keyword>
<feature type="signal peptide" evidence="10">
    <location>
        <begin position="1"/>
        <end position="27"/>
    </location>
</feature>
<evidence type="ECO:0000256" key="4">
    <source>
        <dbReference type="ARBA" id="ARBA00022622"/>
    </source>
</evidence>
<proteinExistence type="predicted"/>
<comment type="function">
    <text evidence="1">VSG forms a coat on the surface of the parasite. The trypanosome evades the immune response of the host by expressing a series of antigenically distinct VSGs from an estimated 1000 VSG genes.</text>
</comment>
<dbReference type="VEuPathDB" id="TriTrypDB:TcIL3000_0_14910"/>
<dbReference type="Proteomes" id="UP000000702">
    <property type="component" value="Unassembled WGS sequence"/>
</dbReference>
<evidence type="ECO:0000313" key="13">
    <source>
        <dbReference type="Proteomes" id="UP000000702"/>
    </source>
</evidence>
<keyword evidence="3" id="KW-1003">Cell membrane</keyword>
<comment type="subcellular location">
    <subcellularLocation>
        <location evidence="2">Cell membrane</location>
        <topology evidence="2">Lipid-anchor</topology>
        <topology evidence="2">GPI-anchor</topology>
    </subcellularLocation>
</comment>
<name>F9WGZ2_TRYCI</name>
<feature type="compositionally biased region" description="Polar residues" evidence="9">
    <location>
        <begin position="332"/>
        <end position="347"/>
    </location>
</feature>
<keyword evidence="7" id="KW-0325">Glycoprotein</keyword>
<evidence type="ECO:0000256" key="9">
    <source>
        <dbReference type="SAM" id="MobiDB-lite"/>
    </source>
</evidence>
<keyword evidence="8" id="KW-0449">Lipoprotein</keyword>
<evidence type="ECO:0000256" key="6">
    <source>
        <dbReference type="ARBA" id="ARBA00023136"/>
    </source>
</evidence>
<dbReference type="InterPro" id="IPR025932">
    <property type="entry name" value="Trypano_VSG_B_N_dom"/>
</dbReference>
<evidence type="ECO:0000256" key="2">
    <source>
        <dbReference type="ARBA" id="ARBA00004609"/>
    </source>
</evidence>
<dbReference type="GO" id="GO:0005886">
    <property type="term" value="C:plasma membrane"/>
    <property type="evidence" value="ECO:0007669"/>
    <property type="project" value="UniProtKB-SubCell"/>
</dbReference>
<sequence length="382" mass="40637">MKVLFGMRMKAVVLGMVVVLSVGVSVGSSYNEDAFKALCEVLRHAEKVLNTTAISDPSKNGLEHALYGRPGGVLRVENGKVSVKGTRKCQSNRGLLCTYYAGGSGTYGCFAESLAGTLLCTCTPGQRGGGGRVFCGLDNLKNGGIWTGAHVESRKGLFQDVWDQVKQKCLHKSEDEKSSGVELSQLEESVKALREQLRQRNQNIFYLGDQIGYNGCGGTSRNDVCAAYHQEKGKDKHSVHIPWADAIKNAIPDLKKALMPKAPEAASVSTTHAPSATTTTEAQTIFPTKPSDPSTTTNTTEQGNTEDGHHTETEAPAHQSSSKSRHRQSTTEGTVATSTAPEETSTMGEPGILDPTAAPLFSPDGADILTPLGLFMAASSFS</sequence>
<reference evidence="13" key="1">
    <citation type="submission" date="2011-07" db="EMBL/GenBank/DDBJ databases">
        <title>Divergent evolution of antigenic variation in African trypanosomes.</title>
        <authorList>
            <person name="Jackson A.P."/>
            <person name="Berry A."/>
            <person name="Allison H.C."/>
            <person name="Burton P."/>
            <person name="Anderson J."/>
            <person name="Aslett M."/>
            <person name="Brown R."/>
            <person name="Corton N."/>
            <person name="Harris D."/>
            <person name="Hauser H."/>
            <person name="Gamble J."/>
            <person name="Gilderthorp R."/>
            <person name="McQuillan J."/>
            <person name="Quail M.A."/>
            <person name="Sanders M."/>
            <person name="Van Tonder A."/>
            <person name="Ginger M.L."/>
            <person name="Donelson J.E."/>
            <person name="Field M.C."/>
            <person name="Barry J.D."/>
            <person name="Berriman M."/>
            <person name="Hertz-Fowler C."/>
        </authorList>
    </citation>
    <scope>NUCLEOTIDE SEQUENCE [LARGE SCALE GENOMIC DNA]</scope>
    <source>
        <strain evidence="13">IL3000</strain>
    </source>
</reference>
<keyword evidence="6" id="KW-0472">Membrane</keyword>
<feature type="compositionally biased region" description="Low complexity" evidence="9">
    <location>
        <begin position="265"/>
        <end position="282"/>
    </location>
</feature>
<comment type="caution">
    <text evidence="12">The sequence shown here is derived from an EMBL/GenBank/DDBJ whole genome shotgun (WGS) entry which is preliminary data.</text>
</comment>
<dbReference type="Pfam" id="PF13206">
    <property type="entry name" value="VSG_B"/>
    <property type="match status" value="1"/>
</dbReference>
<feature type="compositionally biased region" description="Low complexity" evidence="9">
    <location>
        <begin position="295"/>
        <end position="305"/>
    </location>
</feature>
<organism evidence="12 13">
    <name type="scientific">Trypanosoma congolense (strain IL3000)</name>
    <dbReference type="NCBI Taxonomy" id="1068625"/>
    <lineage>
        <taxon>Eukaryota</taxon>
        <taxon>Discoba</taxon>
        <taxon>Euglenozoa</taxon>
        <taxon>Kinetoplastea</taxon>
        <taxon>Metakinetoplastina</taxon>
        <taxon>Trypanosomatida</taxon>
        <taxon>Trypanosomatidae</taxon>
        <taxon>Trypanosoma</taxon>
        <taxon>Nannomonas</taxon>
    </lineage>
</organism>
<evidence type="ECO:0000256" key="10">
    <source>
        <dbReference type="SAM" id="SignalP"/>
    </source>
</evidence>
<keyword evidence="13" id="KW-1185">Reference proteome</keyword>
<evidence type="ECO:0000256" key="5">
    <source>
        <dbReference type="ARBA" id="ARBA00022729"/>
    </source>
</evidence>
<dbReference type="EMBL" id="CAEQ01002356">
    <property type="protein sequence ID" value="CCD16581.1"/>
    <property type="molecule type" value="Genomic_DNA"/>
</dbReference>
<evidence type="ECO:0000259" key="11">
    <source>
        <dbReference type="Pfam" id="PF13206"/>
    </source>
</evidence>
<feature type="region of interest" description="Disordered" evidence="9">
    <location>
        <begin position="262"/>
        <end position="359"/>
    </location>
</feature>
<reference evidence="12 13" key="2">
    <citation type="journal article" date="2012" name="Proc. Natl. Acad. Sci. U.S.A.">
        <title>Antigenic diversity is generated by distinct evolutionary mechanisms in African trypanosome species.</title>
        <authorList>
            <person name="Jackson A.P."/>
            <person name="Berry A."/>
            <person name="Aslett M."/>
            <person name="Allison H.C."/>
            <person name="Burton P."/>
            <person name="Vavrova-Anderson J."/>
            <person name="Brown R."/>
            <person name="Browne H."/>
            <person name="Corton N."/>
            <person name="Hauser H."/>
            <person name="Gamble J."/>
            <person name="Gilderthorp R."/>
            <person name="Marcello L."/>
            <person name="McQuillan J."/>
            <person name="Otto T.D."/>
            <person name="Quail M.A."/>
            <person name="Sanders M.J."/>
            <person name="van Tonder A."/>
            <person name="Ginger M.L."/>
            <person name="Field M.C."/>
            <person name="Barry J.D."/>
            <person name="Hertz-Fowler C."/>
            <person name="Berriman M."/>
        </authorList>
    </citation>
    <scope>NUCLEOTIDE SEQUENCE [LARGE SCALE GENOMIC DNA]</scope>
    <source>
        <strain evidence="12 13">IL3000</strain>
    </source>
</reference>
<evidence type="ECO:0000256" key="8">
    <source>
        <dbReference type="ARBA" id="ARBA00023288"/>
    </source>
</evidence>
<protein>
    <submittedName>
        <fullName evidence="12">Variant surface glycoprotein</fullName>
    </submittedName>
</protein>
<dbReference type="GO" id="GO:0098552">
    <property type="term" value="C:side of membrane"/>
    <property type="evidence" value="ECO:0007669"/>
    <property type="project" value="UniProtKB-KW"/>
</dbReference>
<dbReference type="AlphaFoldDB" id="F9WGZ2"/>
<evidence type="ECO:0000256" key="7">
    <source>
        <dbReference type="ARBA" id="ARBA00023180"/>
    </source>
</evidence>
<keyword evidence="4" id="KW-0336">GPI-anchor</keyword>
<feature type="compositionally biased region" description="Polar residues" evidence="9">
    <location>
        <begin position="283"/>
        <end position="294"/>
    </location>
</feature>
<evidence type="ECO:0000256" key="1">
    <source>
        <dbReference type="ARBA" id="ARBA00002523"/>
    </source>
</evidence>
<feature type="chain" id="PRO_5003389129" evidence="10">
    <location>
        <begin position="28"/>
        <end position="382"/>
    </location>
</feature>
<evidence type="ECO:0000313" key="12">
    <source>
        <dbReference type="EMBL" id="CCD16581.1"/>
    </source>
</evidence>
<evidence type="ECO:0000256" key="3">
    <source>
        <dbReference type="ARBA" id="ARBA00022475"/>
    </source>
</evidence>